<reference evidence="1 2" key="1">
    <citation type="submission" date="2018-11" db="EMBL/GenBank/DDBJ databases">
        <authorList>
            <consortium name="Pathogen Informatics"/>
        </authorList>
    </citation>
    <scope>NUCLEOTIDE SEQUENCE [LARGE SCALE GENOMIC DNA]</scope>
</reference>
<dbReference type="Proteomes" id="UP000270924">
    <property type="component" value="Unassembled WGS sequence"/>
</dbReference>
<keyword evidence="2" id="KW-1185">Reference proteome</keyword>
<protein>
    <submittedName>
        <fullName evidence="1">Uncharacterized protein</fullName>
    </submittedName>
</protein>
<organism evidence="1 2">
    <name type="scientific">Wuchereria bancrofti</name>
    <dbReference type="NCBI Taxonomy" id="6293"/>
    <lineage>
        <taxon>Eukaryota</taxon>
        <taxon>Metazoa</taxon>
        <taxon>Ecdysozoa</taxon>
        <taxon>Nematoda</taxon>
        <taxon>Chromadorea</taxon>
        <taxon>Rhabditida</taxon>
        <taxon>Spirurina</taxon>
        <taxon>Spiruromorpha</taxon>
        <taxon>Filarioidea</taxon>
        <taxon>Onchocercidae</taxon>
        <taxon>Wuchereria</taxon>
    </lineage>
</organism>
<proteinExistence type="predicted"/>
<gene>
    <name evidence="1" type="ORF">WBA_LOCUS1810</name>
</gene>
<name>A0A3P7DXF0_WUCBA</name>
<evidence type="ECO:0000313" key="2">
    <source>
        <dbReference type="Proteomes" id="UP000270924"/>
    </source>
</evidence>
<sequence length="80" mass="9506">MEYLLCPSFELSYSNSLRLHHLSQFERTTTQPTILDYCCAVTMIICYNSDYCAWFQYFSARYLNSRELWIYEALFSGSKA</sequence>
<dbReference type="EMBL" id="UYWW01000421">
    <property type="protein sequence ID" value="VDM08424.1"/>
    <property type="molecule type" value="Genomic_DNA"/>
</dbReference>
<accession>A0A3P7DXF0</accession>
<evidence type="ECO:0000313" key="1">
    <source>
        <dbReference type="EMBL" id="VDM08424.1"/>
    </source>
</evidence>
<dbReference type="InParanoid" id="A0A3P7DXF0"/>
<dbReference type="AlphaFoldDB" id="A0A3P7DXF0"/>